<reference evidence="1 2" key="1">
    <citation type="submission" date="2014-07" db="EMBL/GenBank/DDBJ databases">
        <title>Draft Genome Sequence of Gephyronic Acid Producer, Cystobacter violaceus Strain Cb vi76.</title>
        <authorList>
            <person name="Stevens D.C."/>
            <person name="Young J."/>
            <person name="Carmichael R."/>
            <person name="Tan J."/>
            <person name="Taylor R.E."/>
        </authorList>
    </citation>
    <scope>NUCLEOTIDE SEQUENCE [LARGE SCALE GENOMIC DNA]</scope>
    <source>
        <strain evidence="1 2">Cb vi76</strain>
    </source>
</reference>
<evidence type="ECO:0000313" key="1">
    <source>
        <dbReference type="EMBL" id="KFA87059.1"/>
    </source>
</evidence>
<protein>
    <submittedName>
        <fullName evidence="1">Uncharacterized protein</fullName>
    </submittedName>
</protein>
<dbReference type="RefSeq" id="WP_043413549.1">
    <property type="nucleotide sequence ID" value="NZ_JPMI01000394.1"/>
</dbReference>
<dbReference type="Proteomes" id="UP000028547">
    <property type="component" value="Unassembled WGS sequence"/>
</dbReference>
<comment type="caution">
    <text evidence="1">The sequence shown here is derived from an EMBL/GenBank/DDBJ whole genome shotgun (WGS) entry which is preliminary data.</text>
</comment>
<dbReference type="AlphaFoldDB" id="A0A084SF24"/>
<name>A0A084SF24_9BACT</name>
<organism evidence="1 2">
    <name type="scientific">Archangium violaceum Cb vi76</name>
    <dbReference type="NCBI Taxonomy" id="1406225"/>
    <lineage>
        <taxon>Bacteria</taxon>
        <taxon>Pseudomonadati</taxon>
        <taxon>Myxococcota</taxon>
        <taxon>Myxococcia</taxon>
        <taxon>Myxococcales</taxon>
        <taxon>Cystobacterineae</taxon>
        <taxon>Archangiaceae</taxon>
        <taxon>Archangium</taxon>
    </lineage>
</organism>
<gene>
    <name evidence="1" type="ORF">Q664_50180</name>
</gene>
<sequence>MVDFRNFIGRGTAAGGKLNIFAKVVFAFVNVGNGEFIDLGSAQAAFKGKIDTVFYKGDLSLTLKLNEGGKAEVTLNGNRASEATYTTSGSKLTIEAKLGSNMQTITFEPGGKGNVETFLGVKGSQTIDVHLAPAEKPAVA</sequence>
<dbReference type="EMBL" id="JPMI01000394">
    <property type="protein sequence ID" value="KFA87059.1"/>
    <property type="molecule type" value="Genomic_DNA"/>
</dbReference>
<proteinExistence type="predicted"/>
<accession>A0A084SF24</accession>
<evidence type="ECO:0000313" key="2">
    <source>
        <dbReference type="Proteomes" id="UP000028547"/>
    </source>
</evidence>